<evidence type="ECO:0000256" key="3">
    <source>
        <dbReference type="SAM" id="SignalP"/>
    </source>
</evidence>
<protein>
    <submittedName>
        <fullName evidence="4">Uncharacterized protein</fullName>
    </submittedName>
</protein>
<keyword evidence="2" id="KW-0812">Transmembrane</keyword>
<feature type="signal peptide" evidence="3">
    <location>
        <begin position="1"/>
        <end position="23"/>
    </location>
</feature>
<dbReference type="EMBL" id="RHFK02000018">
    <property type="protein sequence ID" value="TWW60246.1"/>
    <property type="molecule type" value="Genomic_DNA"/>
</dbReference>
<evidence type="ECO:0000256" key="2">
    <source>
        <dbReference type="SAM" id="Phobius"/>
    </source>
</evidence>
<keyword evidence="3" id="KW-0732">Signal</keyword>
<dbReference type="Proteomes" id="UP000324091">
    <property type="component" value="Chromosome 5"/>
</dbReference>
<gene>
    <name evidence="4" type="ORF">D4764_05G0003360</name>
</gene>
<proteinExistence type="predicted"/>
<evidence type="ECO:0000313" key="4">
    <source>
        <dbReference type="EMBL" id="TWW60246.1"/>
    </source>
</evidence>
<accession>A0A5C6MZ03</accession>
<keyword evidence="2" id="KW-0472">Membrane</keyword>
<name>A0A5C6MZ03_9TELE</name>
<sequence length="109" mass="12627">MFSCWQFTTIFWVLVLVSHHSSGYELQDTIHNLEEENIHLQHQLENLTHALKDLKHLLTEHSKGLNPETHQMLKQALCLPELHGAAKMIAFTPCFLFLSVFFSVILLMT</sequence>
<evidence type="ECO:0000256" key="1">
    <source>
        <dbReference type="SAM" id="Coils"/>
    </source>
</evidence>
<feature type="coiled-coil region" evidence="1">
    <location>
        <begin position="30"/>
        <end position="57"/>
    </location>
</feature>
<dbReference type="AlphaFoldDB" id="A0A5C6MZ03"/>
<evidence type="ECO:0000313" key="5">
    <source>
        <dbReference type="Proteomes" id="UP000324091"/>
    </source>
</evidence>
<keyword evidence="5" id="KW-1185">Reference proteome</keyword>
<feature type="chain" id="PRO_5022749026" evidence="3">
    <location>
        <begin position="24"/>
        <end position="109"/>
    </location>
</feature>
<reference evidence="4 5" key="1">
    <citation type="submission" date="2019-04" db="EMBL/GenBank/DDBJ databases">
        <title>Chromosome genome assembly for Takifugu flavidus.</title>
        <authorList>
            <person name="Xiao S."/>
        </authorList>
    </citation>
    <scope>NUCLEOTIDE SEQUENCE [LARGE SCALE GENOMIC DNA]</scope>
    <source>
        <strain evidence="4">HTHZ2018</strain>
        <tissue evidence="4">Muscle</tissue>
    </source>
</reference>
<keyword evidence="2" id="KW-1133">Transmembrane helix</keyword>
<comment type="caution">
    <text evidence="4">The sequence shown here is derived from an EMBL/GenBank/DDBJ whole genome shotgun (WGS) entry which is preliminary data.</text>
</comment>
<organism evidence="4 5">
    <name type="scientific">Takifugu flavidus</name>
    <name type="common">sansaifugu</name>
    <dbReference type="NCBI Taxonomy" id="433684"/>
    <lineage>
        <taxon>Eukaryota</taxon>
        <taxon>Metazoa</taxon>
        <taxon>Chordata</taxon>
        <taxon>Craniata</taxon>
        <taxon>Vertebrata</taxon>
        <taxon>Euteleostomi</taxon>
        <taxon>Actinopterygii</taxon>
        <taxon>Neopterygii</taxon>
        <taxon>Teleostei</taxon>
        <taxon>Neoteleostei</taxon>
        <taxon>Acanthomorphata</taxon>
        <taxon>Eupercaria</taxon>
        <taxon>Tetraodontiformes</taxon>
        <taxon>Tetradontoidea</taxon>
        <taxon>Tetraodontidae</taxon>
        <taxon>Takifugu</taxon>
    </lineage>
</organism>
<dbReference type="Gene3D" id="1.20.5.390">
    <property type="entry name" value="L1 transposable element, trimerization domain"/>
    <property type="match status" value="1"/>
</dbReference>
<keyword evidence="1" id="KW-0175">Coiled coil</keyword>
<feature type="transmembrane region" description="Helical" evidence="2">
    <location>
        <begin position="89"/>
        <end position="108"/>
    </location>
</feature>